<feature type="domain" description="Histidine kinase/HSP90-like ATPase" evidence="5">
    <location>
        <begin position="906"/>
        <end position="997"/>
    </location>
</feature>
<keyword evidence="4" id="KW-0472">Membrane</keyword>
<dbReference type="EMBL" id="JAEVLS010000001">
    <property type="protein sequence ID" value="MBM0103255.1"/>
    <property type="molecule type" value="Genomic_DNA"/>
</dbReference>
<dbReference type="SUPFAM" id="SSF63829">
    <property type="entry name" value="Calcium-dependent phosphotriesterase"/>
    <property type="match status" value="3"/>
</dbReference>
<keyword evidence="9" id="KW-1185">Reference proteome</keyword>
<dbReference type="InterPro" id="IPR011123">
    <property type="entry name" value="Y_Y_Y"/>
</dbReference>
<dbReference type="InterPro" id="IPR013783">
    <property type="entry name" value="Ig-like_fold"/>
</dbReference>
<dbReference type="Gene3D" id="3.30.565.10">
    <property type="entry name" value="Histidine kinase-like ATPase, C-terminal domain"/>
    <property type="match status" value="1"/>
</dbReference>
<gene>
    <name evidence="8" type="ORF">JM946_00800</name>
</gene>
<dbReference type="InterPro" id="IPR036890">
    <property type="entry name" value="HATPase_C_sf"/>
</dbReference>
<dbReference type="InterPro" id="IPR011110">
    <property type="entry name" value="Reg_prop"/>
</dbReference>
<dbReference type="Pfam" id="PF07495">
    <property type="entry name" value="Y_Y_Y"/>
    <property type="match status" value="1"/>
</dbReference>
<dbReference type="InterPro" id="IPR050482">
    <property type="entry name" value="Sensor_HK_TwoCompSys"/>
</dbReference>
<comment type="caution">
    <text evidence="8">The sequence shown here is derived from an EMBL/GenBank/DDBJ whole genome shotgun (WGS) entry which is preliminary data.</text>
</comment>
<keyword evidence="4" id="KW-0812">Transmembrane</keyword>
<dbReference type="Gene3D" id="1.20.5.1930">
    <property type="match status" value="1"/>
</dbReference>
<proteinExistence type="predicted"/>
<dbReference type="Pfam" id="PF07494">
    <property type="entry name" value="Reg_prop"/>
    <property type="match status" value="1"/>
</dbReference>
<protein>
    <recommendedName>
        <fullName evidence="10">Histidine kinase/HSP90-like ATPase domain-containing protein</fullName>
    </recommendedName>
</protein>
<evidence type="ECO:0000259" key="6">
    <source>
        <dbReference type="Pfam" id="PF07495"/>
    </source>
</evidence>
<feature type="transmembrane region" description="Helical" evidence="4">
    <location>
        <begin position="760"/>
        <end position="781"/>
    </location>
</feature>
<dbReference type="PANTHER" id="PTHR24421:SF62">
    <property type="entry name" value="SENSORY TRANSDUCTION HISTIDINE KINASE"/>
    <property type="match status" value="1"/>
</dbReference>
<dbReference type="Proteomes" id="UP000661077">
    <property type="component" value="Unassembled WGS sequence"/>
</dbReference>
<keyword evidence="3" id="KW-0902">Two-component regulatory system</keyword>
<dbReference type="Gene3D" id="2.60.40.10">
    <property type="entry name" value="Immunoglobulins"/>
    <property type="match status" value="1"/>
</dbReference>
<evidence type="ECO:0008006" key="10">
    <source>
        <dbReference type="Google" id="ProtNLM"/>
    </source>
</evidence>
<keyword evidence="4" id="KW-1133">Transmembrane helix</keyword>
<evidence type="ECO:0000256" key="4">
    <source>
        <dbReference type="SAM" id="Phobius"/>
    </source>
</evidence>
<name>A0ABS1WQK0_9GAMM</name>
<keyword evidence="1" id="KW-0808">Transferase</keyword>
<dbReference type="SUPFAM" id="SSF55874">
    <property type="entry name" value="ATPase domain of HSP90 chaperone/DNA topoisomerase II/histidine kinase"/>
    <property type="match status" value="1"/>
</dbReference>
<dbReference type="InterPro" id="IPR011712">
    <property type="entry name" value="Sig_transdc_His_kin_sub3_dim/P"/>
</dbReference>
<dbReference type="RefSeq" id="WP_203165239.1">
    <property type="nucleotide sequence ID" value="NZ_JAEVLS010000001.1"/>
</dbReference>
<evidence type="ECO:0000256" key="3">
    <source>
        <dbReference type="ARBA" id="ARBA00023012"/>
    </source>
</evidence>
<evidence type="ECO:0000259" key="7">
    <source>
        <dbReference type="Pfam" id="PF07730"/>
    </source>
</evidence>
<evidence type="ECO:0000256" key="1">
    <source>
        <dbReference type="ARBA" id="ARBA00022679"/>
    </source>
</evidence>
<feature type="domain" description="Two component regulator three Y" evidence="6">
    <location>
        <begin position="691"/>
        <end position="751"/>
    </location>
</feature>
<dbReference type="PANTHER" id="PTHR24421">
    <property type="entry name" value="NITRATE/NITRITE SENSOR PROTEIN NARX-RELATED"/>
    <property type="match status" value="1"/>
</dbReference>
<feature type="domain" description="Signal transduction histidine kinase subgroup 3 dimerisation and phosphoacceptor" evidence="7">
    <location>
        <begin position="798"/>
        <end position="862"/>
    </location>
</feature>
<organism evidence="8 9">
    <name type="scientific">Steroidobacter gossypii</name>
    <dbReference type="NCBI Taxonomy" id="2805490"/>
    <lineage>
        <taxon>Bacteria</taxon>
        <taxon>Pseudomonadati</taxon>
        <taxon>Pseudomonadota</taxon>
        <taxon>Gammaproteobacteria</taxon>
        <taxon>Steroidobacterales</taxon>
        <taxon>Steroidobacteraceae</taxon>
        <taxon>Steroidobacter</taxon>
    </lineage>
</organism>
<sequence>MARLILIFVCLALTCERGYALEPSHRLSQYGHSVWKVQDGALPAVPEAMAHGIDGYLWIGTTWGLLRFDGVRFVPWTSAHGEQFASKYITSLLATDDGSLWIGSILGLDRLRDGRLTRISTGPGLVLKIQVGRDGRVWAVQGNPSPIERSLCVVQDDRLQCPAPLPGLDLSANSCCTHGLAQGPDGSLWVGADMALLNWRDGKTDVIRPAALEANRGMGGISAIVATRRGDLWVGMNTPGHEGGLQRVVDGKLQPLLSPELDSSALMIYTLFVDSHDALWVGTGDQGLLRIHGDRVERFRSSDGLSSDTVLRIYEDREGNVWVATTRGLDRFRDLEVVTYTTREGLSSDGVGAVLPRADGSIWIGTIGGLNVLRDGEITTVDAPHRIRNAQITSMLEDAAGRVWIGVEQSMMLYDGSKFTPVADAEGRPPGLVVGLAQDQDRNVWMEAITPHRLMRVAGSKVREQFPAPDIPAARKVAADPAGGIWLGLVSGDLAHFRNGRLDVLSYAEINPTVQDRRVNQLLVQQDGAVLGATEFGLIEAQAGKRRTLTHANGLPCERTFSMLFDAAEDLWLYLECGLVRIRKSELAAWRADPSRRVAVRLFDTLYGSLTSRVPFTPEAARARDGRLWFASANGLQMIDPARADRGDFVPPVHIEAILADRKSYSMGSQLQLPPLTRDIELAYTAPGLALPQKLTFRYRLEGYDEHWQEVGARRQAFYNDLPPGDYRFHVTACTQDGACNAQGATVAFAVLPAFHQTPWFSVIVALAAAALLWALFAWRLRQVAVRLRSRLEASLEERERIARELHDTFLQSVQGLMLKFQSAMEKIPVGEPARHIMEQALERADEVMVEGRTRVTALRRSTQGRHDFTAAIRMLTERVAEDAKGDVRLSVEGEPRMLHPVVGEEAQRILTEALNNTLRHANARNIHIGIIYSRREFVVRLVDDGRGFDVEVLKVAAADGHWGLAGMRERARKIQAQLEIASKPDAGTSIELRVRASIAYATERRERRSAH</sequence>
<keyword evidence="2" id="KW-0418">Kinase</keyword>
<evidence type="ECO:0000313" key="9">
    <source>
        <dbReference type="Proteomes" id="UP000661077"/>
    </source>
</evidence>
<evidence type="ECO:0000259" key="5">
    <source>
        <dbReference type="Pfam" id="PF02518"/>
    </source>
</evidence>
<evidence type="ECO:0000256" key="2">
    <source>
        <dbReference type="ARBA" id="ARBA00022777"/>
    </source>
</evidence>
<dbReference type="Pfam" id="PF02518">
    <property type="entry name" value="HATPase_c"/>
    <property type="match status" value="1"/>
</dbReference>
<accession>A0ABS1WQK0</accession>
<dbReference type="Pfam" id="PF07730">
    <property type="entry name" value="HisKA_3"/>
    <property type="match status" value="1"/>
</dbReference>
<dbReference type="CDD" id="cd16917">
    <property type="entry name" value="HATPase_UhpB-NarQ-NarX-like"/>
    <property type="match status" value="1"/>
</dbReference>
<dbReference type="InterPro" id="IPR003594">
    <property type="entry name" value="HATPase_dom"/>
</dbReference>
<dbReference type="InterPro" id="IPR015943">
    <property type="entry name" value="WD40/YVTN_repeat-like_dom_sf"/>
</dbReference>
<dbReference type="Gene3D" id="2.130.10.10">
    <property type="entry name" value="YVTN repeat-like/Quinoprotein amine dehydrogenase"/>
    <property type="match status" value="3"/>
</dbReference>
<evidence type="ECO:0000313" key="8">
    <source>
        <dbReference type="EMBL" id="MBM0103255.1"/>
    </source>
</evidence>
<reference evidence="8 9" key="1">
    <citation type="journal article" date="2021" name="Int. J. Syst. Evol. Microbiol.">
        <title>Steroidobacter gossypii sp. nov., isolated from soil of cotton cropping field.</title>
        <authorList>
            <person name="Huang R."/>
            <person name="Yang S."/>
            <person name="Zhen C."/>
            <person name="Liu W."/>
        </authorList>
    </citation>
    <scope>NUCLEOTIDE SEQUENCE [LARGE SCALE GENOMIC DNA]</scope>
    <source>
        <strain evidence="8 9">S1-65</strain>
    </source>
</reference>